<evidence type="ECO:0000256" key="3">
    <source>
        <dbReference type="ARBA" id="ARBA00023125"/>
    </source>
</evidence>
<evidence type="ECO:0000256" key="4">
    <source>
        <dbReference type="ARBA" id="ARBA00023163"/>
    </source>
</evidence>
<dbReference type="AlphaFoldDB" id="A0A1E5ISY8"/>
<dbReference type="PANTHER" id="PTHR30118:SF11">
    <property type="entry name" value="HTH-TYPE TRANSCRIPTIONAL REGULATOR YIDZ"/>
    <property type="match status" value="1"/>
</dbReference>
<evidence type="ECO:0000259" key="5">
    <source>
        <dbReference type="PROSITE" id="PS50931"/>
    </source>
</evidence>
<dbReference type="SUPFAM" id="SSF53850">
    <property type="entry name" value="Periplasmic binding protein-like II"/>
    <property type="match status" value="1"/>
</dbReference>
<comment type="similarity">
    <text evidence="1">Belongs to the LysR transcriptional regulatory family.</text>
</comment>
<dbReference type="SUPFAM" id="SSF46785">
    <property type="entry name" value="Winged helix' DNA-binding domain"/>
    <property type="match status" value="1"/>
</dbReference>
<evidence type="ECO:0000256" key="2">
    <source>
        <dbReference type="ARBA" id="ARBA00023015"/>
    </source>
</evidence>
<dbReference type="GO" id="GO:0003677">
    <property type="term" value="F:DNA binding"/>
    <property type="evidence" value="ECO:0007669"/>
    <property type="project" value="UniProtKB-KW"/>
</dbReference>
<gene>
    <name evidence="6" type="ORF">BEL05_06675</name>
</gene>
<proteinExistence type="inferred from homology"/>
<evidence type="ECO:0000313" key="6">
    <source>
        <dbReference type="EMBL" id="OEG73073.1"/>
    </source>
</evidence>
<dbReference type="Pfam" id="PF00126">
    <property type="entry name" value="HTH_1"/>
    <property type="match status" value="1"/>
</dbReference>
<dbReference type="GO" id="GO:0003700">
    <property type="term" value="F:DNA-binding transcription factor activity"/>
    <property type="evidence" value="ECO:0007669"/>
    <property type="project" value="InterPro"/>
</dbReference>
<dbReference type="Proteomes" id="UP000095230">
    <property type="component" value="Unassembled WGS sequence"/>
</dbReference>
<organism evidence="6 7">
    <name type="scientific">Shewanella colwelliana</name>
    <name type="common">Alteromonas colwelliana</name>
    <dbReference type="NCBI Taxonomy" id="23"/>
    <lineage>
        <taxon>Bacteria</taxon>
        <taxon>Pseudomonadati</taxon>
        <taxon>Pseudomonadota</taxon>
        <taxon>Gammaproteobacteria</taxon>
        <taxon>Alteromonadales</taxon>
        <taxon>Shewanellaceae</taxon>
        <taxon>Shewanella</taxon>
    </lineage>
</organism>
<dbReference type="InterPro" id="IPR000847">
    <property type="entry name" value="LysR_HTH_N"/>
</dbReference>
<dbReference type="InterPro" id="IPR036388">
    <property type="entry name" value="WH-like_DNA-bd_sf"/>
</dbReference>
<reference evidence="6 7" key="1">
    <citation type="submission" date="2016-07" db="EMBL/GenBank/DDBJ databases">
        <title>Whole-genome of two Shewanella species isolated from a digestive organ of sea cucumber Apostichopus japonicus Selenka 1867.</title>
        <authorList>
            <person name="Hong H.-H."/>
            <person name="Choi H."/>
            <person name="Cheon S."/>
            <person name="Oh J.-S."/>
            <person name="Lee H.-G."/>
            <person name="Park C."/>
        </authorList>
    </citation>
    <scope>NUCLEOTIDE SEQUENCE [LARGE SCALE GENOMIC DNA]</scope>
    <source>
        <strain evidence="6 7">CSB03KR</strain>
    </source>
</reference>
<keyword evidence="4" id="KW-0804">Transcription</keyword>
<comment type="caution">
    <text evidence="6">The sequence shown here is derived from an EMBL/GenBank/DDBJ whole genome shotgun (WGS) entry which is preliminary data.</text>
</comment>
<dbReference type="EMBL" id="MCBT01000044">
    <property type="protein sequence ID" value="OEG73073.1"/>
    <property type="molecule type" value="Genomic_DNA"/>
</dbReference>
<dbReference type="Gene3D" id="3.40.190.10">
    <property type="entry name" value="Periplasmic binding protein-like II"/>
    <property type="match status" value="2"/>
</dbReference>
<evidence type="ECO:0000256" key="1">
    <source>
        <dbReference type="ARBA" id="ARBA00009437"/>
    </source>
</evidence>
<dbReference type="PROSITE" id="PS50931">
    <property type="entry name" value="HTH_LYSR"/>
    <property type="match status" value="1"/>
</dbReference>
<dbReference type="OrthoDB" id="6395715at2"/>
<sequence>MPKDKLLDIPLTTIEIFCQIYVKKNAIEVASHLELSQPKVSRALAALRSVFDDPLFIRRESQFQATEKAHNLYPIFREMMECSQAVDHLMKGGSGGAENTVEIATVPQLEINLTQSIKQAAMPVADSEIIVSTTPWGETTSQQLINDELDAAICFQRSSHRAILSKSIIQHRGGYLVARSDHPIWRDPCIENMIDYPLVKLITMPFPANKSPIGNYAKQVGKQMQIYATAPDLGSAANSLLNSDAIIIIGVKGAVDFLRNINGLKAQKIDHVQDQSILKNFSHPTVYLWLKLDTRGKVTTPFWLQRCLEDYIIKAHQ</sequence>
<accession>A0A1E5ISY8</accession>
<name>A0A1E5ISY8_SHECO</name>
<feature type="domain" description="HTH lysR-type" evidence="5">
    <location>
        <begin position="9"/>
        <end position="66"/>
    </location>
</feature>
<protein>
    <submittedName>
        <fullName evidence="6">Transcriptional regulator</fullName>
    </submittedName>
</protein>
<dbReference type="RefSeq" id="WP_069671650.1">
    <property type="nucleotide sequence ID" value="NZ_MCBT01000044.1"/>
</dbReference>
<evidence type="ECO:0000313" key="7">
    <source>
        <dbReference type="Proteomes" id="UP000095230"/>
    </source>
</evidence>
<dbReference type="PANTHER" id="PTHR30118">
    <property type="entry name" value="HTH-TYPE TRANSCRIPTIONAL REGULATOR LEUO-RELATED"/>
    <property type="match status" value="1"/>
</dbReference>
<keyword evidence="2" id="KW-0805">Transcription regulation</keyword>
<dbReference type="InterPro" id="IPR050389">
    <property type="entry name" value="LysR-type_TF"/>
</dbReference>
<dbReference type="InterPro" id="IPR036390">
    <property type="entry name" value="WH_DNA-bd_sf"/>
</dbReference>
<dbReference type="STRING" id="23.BEL05_06675"/>
<dbReference type="Gene3D" id="1.10.10.10">
    <property type="entry name" value="Winged helix-like DNA-binding domain superfamily/Winged helix DNA-binding domain"/>
    <property type="match status" value="1"/>
</dbReference>
<keyword evidence="3" id="KW-0238">DNA-binding</keyword>